<evidence type="ECO:0000313" key="5">
    <source>
        <dbReference type="Proteomes" id="UP000251197"/>
    </source>
</evidence>
<dbReference type="GO" id="GO:0004022">
    <property type="term" value="F:alcohol dehydrogenase (NAD+) activity"/>
    <property type="evidence" value="ECO:0007669"/>
    <property type="project" value="UniProtKB-EC"/>
</dbReference>
<organism evidence="2 4">
    <name type="scientific">Cedecea neteri</name>
    <dbReference type="NCBI Taxonomy" id="158822"/>
    <lineage>
        <taxon>Bacteria</taxon>
        <taxon>Pseudomonadati</taxon>
        <taxon>Pseudomonadota</taxon>
        <taxon>Gammaproteobacteria</taxon>
        <taxon>Enterobacterales</taxon>
        <taxon>Enterobacteriaceae</taxon>
        <taxon>Cedecea</taxon>
    </lineage>
</organism>
<dbReference type="EC" id="1.1.1.1" evidence="3"/>
<reference evidence="2 4" key="1">
    <citation type="submission" date="2017-09" db="EMBL/GenBank/DDBJ databases">
        <title>FDA dAtabase for Regulatory Grade micrObial Sequences (FDA-ARGOS): Supporting development and validation of Infectious Disease Dx tests.</title>
        <authorList>
            <person name="Minogue T."/>
            <person name="Wolcott M."/>
            <person name="Wasieloski L."/>
            <person name="Aguilar W."/>
            <person name="Moore D."/>
            <person name="Tallon L."/>
            <person name="Sadzewicz L."/>
            <person name="Ott S."/>
            <person name="Zhao X."/>
            <person name="Nagaraj S."/>
            <person name="Vavikolanu K."/>
            <person name="Aluvathingal J."/>
            <person name="Nadendla S."/>
            <person name="Sichtig H."/>
        </authorList>
    </citation>
    <scope>NUCLEOTIDE SEQUENCE [LARGE SCALE GENOMIC DNA]</scope>
    <source>
        <strain evidence="2 4">FDAARGOS_392</strain>
    </source>
</reference>
<dbReference type="EMBL" id="CP023525">
    <property type="protein sequence ID" value="ATF94953.1"/>
    <property type="molecule type" value="Genomic_DNA"/>
</dbReference>
<keyword evidence="3" id="KW-0560">Oxidoreductase</keyword>
<evidence type="ECO:0000313" key="3">
    <source>
        <dbReference type="EMBL" id="SQA98592.1"/>
    </source>
</evidence>
<dbReference type="SUPFAM" id="SSF56796">
    <property type="entry name" value="Dehydroquinate synthase-like"/>
    <property type="match status" value="1"/>
</dbReference>
<evidence type="ECO:0000313" key="2">
    <source>
        <dbReference type="EMBL" id="ATF94953.1"/>
    </source>
</evidence>
<dbReference type="Gene3D" id="1.20.1090.10">
    <property type="entry name" value="Dehydroquinate synthase-like - alpha domain"/>
    <property type="match status" value="1"/>
</dbReference>
<dbReference type="EMBL" id="UAVU01000003">
    <property type="protein sequence ID" value="SQA98592.1"/>
    <property type="molecule type" value="Genomic_DNA"/>
</dbReference>
<accession>A0A291E4T9</accession>
<evidence type="ECO:0000259" key="1">
    <source>
        <dbReference type="Pfam" id="PF25137"/>
    </source>
</evidence>
<evidence type="ECO:0000313" key="4">
    <source>
        <dbReference type="Proteomes" id="UP000217979"/>
    </source>
</evidence>
<name>A0A291E4T9_9ENTR</name>
<dbReference type="InterPro" id="IPR056798">
    <property type="entry name" value="ADH_Fe_C"/>
</dbReference>
<dbReference type="AlphaFoldDB" id="A0A291E4T9"/>
<sequence length="77" mass="8284">MGINTQGISEEQASFKAIEAIRALSARVGIPSGFRELGVEPADIEGWLDKALADPCAPCNPRTASRKAIRELYLEAL</sequence>
<reference evidence="3 5" key="2">
    <citation type="submission" date="2018-06" db="EMBL/GenBank/DDBJ databases">
        <authorList>
            <consortium name="Pathogen Informatics"/>
            <person name="Doyle S."/>
        </authorList>
    </citation>
    <scope>NUCLEOTIDE SEQUENCE [LARGE SCALE GENOMIC DNA]</scope>
    <source>
        <strain evidence="3 5">NCTC12120</strain>
    </source>
</reference>
<dbReference type="Pfam" id="PF25137">
    <property type="entry name" value="ADH_Fe_C"/>
    <property type="match status" value="1"/>
</dbReference>
<dbReference type="Proteomes" id="UP000251197">
    <property type="component" value="Unassembled WGS sequence"/>
</dbReference>
<protein>
    <submittedName>
        <fullName evidence="2 3">Alcohol dehydrogenase</fullName>
        <ecNumber evidence="3">1.1.1.1</ecNumber>
    </submittedName>
</protein>
<gene>
    <name evidence="3" type="primary">adhB</name>
    <name evidence="2" type="ORF">CO704_24190</name>
    <name evidence="3" type="ORF">NCTC12120_02487</name>
</gene>
<dbReference type="Proteomes" id="UP000217979">
    <property type="component" value="Chromosome"/>
</dbReference>
<proteinExistence type="predicted"/>
<feature type="domain" description="Fe-containing alcohol dehydrogenase-like C-terminal" evidence="1">
    <location>
        <begin position="7"/>
        <end position="76"/>
    </location>
</feature>